<reference evidence="14" key="1">
    <citation type="journal article" date="2004" name="RNA">
        <title>Mitochondrial 3' tRNA editing in the jakobid Seculamonas ecuadoriensis: a novel mechanism and implications for tRNA processing.</title>
        <authorList>
            <person name="Leigh J."/>
            <person name="Lang B.F."/>
        </authorList>
    </citation>
    <scope>NUCLEOTIDE SEQUENCE</scope>
    <source>
        <strain evidence="14">ATCC 50284</strain>
    </source>
</reference>
<dbReference type="Pfam" id="PF13510">
    <property type="entry name" value="Fer2_4"/>
    <property type="match status" value="1"/>
</dbReference>
<dbReference type="Gene3D" id="3.30.200.210">
    <property type="match status" value="1"/>
</dbReference>
<reference evidence="14" key="3">
    <citation type="journal article" date="2013" name="Genome Biol. Evol.">
        <title>Strikingly bacteria-like and gene-rich mitochondrial genomes throughout jakobid protists.</title>
        <authorList>
            <person name="Burger G."/>
            <person name="Gray M.W."/>
            <person name="Forget L."/>
            <person name="Lang B.F."/>
        </authorList>
    </citation>
    <scope>NUCLEOTIDE SEQUENCE</scope>
    <source>
        <strain evidence="14">ATCC 50284</strain>
    </source>
</reference>
<keyword evidence="7" id="KW-0411">Iron-sulfur</keyword>
<dbReference type="InterPro" id="IPR000283">
    <property type="entry name" value="NADH_UbQ_OxRdtase_75kDa_su_CS"/>
</dbReference>
<evidence type="ECO:0000256" key="4">
    <source>
        <dbReference type="ARBA" id="ARBA00022723"/>
    </source>
</evidence>
<dbReference type="InterPro" id="IPR050123">
    <property type="entry name" value="Prok_molybdopt-oxidoreductase"/>
</dbReference>
<dbReference type="PROSITE" id="PS51839">
    <property type="entry name" value="4FE4S_HC3"/>
    <property type="match status" value="1"/>
</dbReference>
<dbReference type="FunFam" id="3.30.70.20:FF:000002">
    <property type="entry name" value="NADH-ubiquinone oxidoreductase 75 kDa subunit"/>
    <property type="match status" value="1"/>
</dbReference>
<keyword evidence="6" id="KW-0408">Iron</keyword>
<feature type="domain" description="4Fe-4S Mo/W bis-MGD-type" evidence="12">
    <location>
        <begin position="215"/>
        <end position="271"/>
    </location>
</feature>
<dbReference type="InterPro" id="IPR019574">
    <property type="entry name" value="NADH_UbQ_OxRdtase_Gsu_4Fe4S-bd"/>
</dbReference>
<dbReference type="GO" id="GO:0042773">
    <property type="term" value="P:ATP synthesis coupled electron transport"/>
    <property type="evidence" value="ECO:0007669"/>
    <property type="project" value="InterPro"/>
</dbReference>
<accession>M4QAJ4</accession>
<dbReference type="InterPro" id="IPR054351">
    <property type="entry name" value="NADH_UbQ_OxRdtase_ferredoxin"/>
</dbReference>
<comment type="similarity">
    <text evidence="2 10">Belongs to the complex I 75 kDa subunit family.</text>
</comment>
<gene>
    <name evidence="14" type="primary">nad11</name>
</gene>
<evidence type="ECO:0000256" key="2">
    <source>
        <dbReference type="ARBA" id="ARBA00005404"/>
    </source>
</evidence>
<dbReference type="InterPro" id="IPR001041">
    <property type="entry name" value="2Fe-2S_ferredoxin-type"/>
</dbReference>
<dbReference type="Pfam" id="PF22117">
    <property type="entry name" value="Fer4_Nqo3"/>
    <property type="match status" value="1"/>
</dbReference>
<comment type="cofactor">
    <cofactor evidence="1">
        <name>[4Fe-4S] cluster</name>
        <dbReference type="ChEBI" id="CHEBI:49883"/>
    </cofactor>
</comment>
<dbReference type="PROSITE" id="PS00641">
    <property type="entry name" value="COMPLEX1_75K_1"/>
    <property type="match status" value="1"/>
</dbReference>
<dbReference type="InterPro" id="IPR006656">
    <property type="entry name" value="Mopterin_OxRdtase"/>
</dbReference>
<keyword evidence="14" id="KW-0560">Oxidoreductase</keyword>
<dbReference type="CDD" id="cd02773">
    <property type="entry name" value="MopB_Res-Cmplx1_Nad11"/>
    <property type="match status" value="1"/>
</dbReference>
<comment type="cofactor">
    <cofactor evidence="9">
        <name>[2Fe-2S] cluster</name>
        <dbReference type="ChEBI" id="CHEBI:190135"/>
    </cofactor>
</comment>
<dbReference type="Gene3D" id="3.10.20.740">
    <property type="match status" value="1"/>
</dbReference>
<dbReference type="EMBL" id="KC353358">
    <property type="protein sequence ID" value="AGH24397.1"/>
    <property type="molecule type" value="Genomic_DNA"/>
</dbReference>
<evidence type="ECO:0000256" key="5">
    <source>
        <dbReference type="ARBA" id="ARBA00022967"/>
    </source>
</evidence>
<keyword evidence="4" id="KW-0479">Metal-binding</keyword>
<evidence type="ECO:0000256" key="7">
    <source>
        <dbReference type="ARBA" id="ARBA00023014"/>
    </source>
</evidence>
<proteinExistence type="inferred from homology"/>
<feature type="domain" description="4Fe-4S His(Cys)3-ligated-type" evidence="13">
    <location>
        <begin position="78"/>
        <end position="117"/>
    </location>
</feature>
<organism evidence="14">
    <name type="scientific">Reclinomonas americana ATCC 50284</name>
    <dbReference type="NCBI Taxonomy" id="1295595"/>
    <lineage>
        <taxon>Eukaryota</taxon>
        <taxon>Discoba</taxon>
        <taxon>Jakobida</taxon>
        <taxon>Histionina</taxon>
        <taxon>Histionidae</taxon>
        <taxon>Reclinomonas</taxon>
    </lineage>
</organism>
<feature type="domain" description="2Fe-2S ferredoxin-type" evidence="11">
    <location>
        <begin position="1"/>
        <end position="78"/>
    </location>
</feature>
<protein>
    <submittedName>
        <fullName evidence="14">NADH dehydrogenase subunit 11</fullName>
        <ecNumber evidence="14">1.6.5.3</ecNumber>
    </submittedName>
</protein>
<dbReference type="PROSITE" id="PS51085">
    <property type="entry name" value="2FE2S_FER_2"/>
    <property type="match status" value="1"/>
</dbReference>
<evidence type="ECO:0000259" key="13">
    <source>
        <dbReference type="PROSITE" id="PS51839"/>
    </source>
</evidence>
<dbReference type="InterPro" id="IPR010228">
    <property type="entry name" value="NADH_UbQ_OxRdtase_Gsu"/>
</dbReference>
<evidence type="ECO:0000259" key="11">
    <source>
        <dbReference type="PROSITE" id="PS51085"/>
    </source>
</evidence>
<dbReference type="SUPFAM" id="SSF54292">
    <property type="entry name" value="2Fe-2S ferredoxin-like"/>
    <property type="match status" value="1"/>
</dbReference>
<dbReference type="InterPro" id="IPR006963">
    <property type="entry name" value="Mopterin_OxRdtase_4Fe-4S_dom"/>
</dbReference>
<reference evidence="14" key="2">
    <citation type="journal article" date="2006" name="RNA">
        <title>Hybrid E. coli--Mitochondrial ribonuclease P RNAs are catalytically active.</title>
        <authorList>
            <person name="Seif E."/>
            <person name="Cadieux A."/>
            <person name="Lang B.F."/>
        </authorList>
    </citation>
    <scope>NUCLEOTIDE SEQUENCE</scope>
    <source>
        <strain evidence="14">ATCC 50284</strain>
    </source>
</reference>
<keyword evidence="8" id="KW-0520">NAD</keyword>
<keyword evidence="3" id="KW-0004">4Fe-4S</keyword>
<evidence type="ECO:0000256" key="1">
    <source>
        <dbReference type="ARBA" id="ARBA00001966"/>
    </source>
</evidence>
<evidence type="ECO:0000259" key="12">
    <source>
        <dbReference type="PROSITE" id="PS51669"/>
    </source>
</evidence>
<dbReference type="Pfam" id="PF22151">
    <property type="entry name" value="Fer4_NDSU1"/>
    <property type="match status" value="1"/>
</dbReference>
<evidence type="ECO:0000256" key="10">
    <source>
        <dbReference type="RuleBase" id="RU004523"/>
    </source>
</evidence>
<dbReference type="GO" id="GO:0046872">
    <property type="term" value="F:metal ion binding"/>
    <property type="evidence" value="ECO:0007669"/>
    <property type="project" value="UniProtKB-KW"/>
</dbReference>
<dbReference type="GO" id="GO:0051539">
    <property type="term" value="F:4 iron, 4 sulfur cluster binding"/>
    <property type="evidence" value="ECO:0007669"/>
    <property type="project" value="UniProtKB-KW"/>
</dbReference>
<dbReference type="GO" id="GO:0008137">
    <property type="term" value="F:NADH dehydrogenase (ubiquinone) activity"/>
    <property type="evidence" value="ECO:0007669"/>
    <property type="project" value="InterPro"/>
</dbReference>
<dbReference type="CDD" id="cd00207">
    <property type="entry name" value="fer2"/>
    <property type="match status" value="1"/>
</dbReference>
<sequence>MVNVFIDGLPVEVKKGTTILQACAQIGIEIPRFCYHERLSIAGNCRMCLVEVEKSPKPVASCAMPVLDNMKIFTNTPLVKKAREGVLEFLLVNHPLDCPICDQGGECDLQDLTMVYGSDRGRFHEYKRGVEDKNIGPLVKTIMTRCIHCTRCVRFATEIAGVPDLGTVGRGRDTEISTYIQKVFNSELSGNVIDLCPVGALTSKPYAFTARSWELQSTESIDVSDGVGSNIRIDIRGSEIMRILPRLNEDVNEEWISDKARFCYDGLKRQRLSNPIIKENGEYKSVSWEKAFNFISENVKQFNDKNRLLGVIGNLMDVESILLLKELFDKLGSSNVYLESYTPVLKLDGTEKEEQIFNHADFREDYLLNTSISKIEESDLCLLVGTNVRLEAPLLNTRLRKRFLQGNFSISSIGPVANLTYDVEHLGNTLSTLIEISEGRHSFCKKLIKAKKPIIIIGTHILQRSDSSSVINLIKTLCKYSKLKTNDWNGINYLHASAASVGALDLGIGTTKRYSESVNNTNTKIEKHFIYLLGADDIKIENADKHFIVYQGHHGDYGANIANVILPGSAYTEKTVTYVNTEGRVQNTKSAFYAPGNAREDWKILRALSEVLNSKLPYNTIEDIHSKFMKIAPHLLKIDIIEKSNIIIKNKSFDFKGVIKNTTLKPLVENFYLTNAICRSSQTMAKCSSLYKLN</sequence>
<dbReference type="Pfam" id="PF00384">
    <property type="entry name" value="Molybdopterin"/>
    <property type="match status" value="1"/>
</dbReference>
<dbReference type="PROSITE" id="PS00643">
    <property type="entry name" value="COMPLEX1_75K_3"/>
    <property type="match status" value="1"/>
</dbReference>
<dbReference type="GO" id="GO:0016651">
    <property type="term" value="F:oxidoreductase activity, acting on NAD(P)H"/>
    <property type="evidence" value="ECO:0007669"/>
    <property type="project" value="InterPro"/>
</dbReference>
<keyword evidence="5" id="KW-1278">Translocase</keyword>
<evidence type="ECO:0000313" key="14">
    <source>
        <dbReference type="EMBL" id="AGH24397.1"/>
    </source>
</evidence>
<dbReference type="PROSITE" id="PS51669">
    <property type="entry name" value="4FE4S_MOW_BIS_MGD"/>
    <property type="match status" value="1"/>
</dbReference>
<dbReference type="PROSITE" id="PS00642">
    <property type="entry name" value="COMPLEX1_75K_2"/>
    <property type="match status" value="1"/>
</dbReference>
<evidence type="ECO:0000256" key="9">
    <source>
        <dbReference type="ARBA" id="ARBA00034078"/>
    </source>
</evidence>
<dbReference type="Gene3D" id="3.30.70.20">
    <property type="match status" value="1"/>
</dbReference>
<dbReference type="Pfam" id="PF09326">
    <property type="entry name" value="NADH_dhqG_C"/>
    <property type="match status" value="1"/>
</dbReference>
<dbReference type="FunFam" id="3.10.20.740:FF:000001">
    <property type="entry name" value="NADH-quinone oxidoreductase subunit G"/>
    <property type="match status" value="1"/>
</dbReference>
<dbReference type="AlphaFoldDB" id="M4QAJ4"/>
<name>M4QAJ4_RECAM</name>
<dbReference type="PANTHER" id="PTHR43105:SF13">
    <property type="entry name" value="NADH-UBIQUINONE OXIDOREDUCTASE 75 KDA SUBUNIT, MITOCHONDRIAL"/>
    <property type="match status" value="1"/>
</dbReference>
<dbReference type="NCBIfam" id="TIGR01973">
    <property type="entry name" value="NuoG"/>
    <property type="match status" value="1"/>
</dbReference>
<dbReference type="PANTHER" id="PTHR43105">
    <property type="entry name" value="RESPIRATORY NITRATE REDUCTASE"/>
    <property type="match status" value="1"/>
</dbReference>
<dbReference type="SUPFAM" id="SSF53706">
    <property type="entry name" value="Formate dehydrogenase/DMSO reductase, domains 1-3"/>
    <property type="match status" value="1"/>
</dbReference>
<dbReference type="GO" id="GO:0016020">
    <property type="term" value="C:membrane"/>
    <property type="evidence" value="ECO:0007669"/>
    <property type="project" value="InterPro"/>
</dbReference>
<dbReference type="EC" id="1.6.5.3" evidence="14"/>
<dbReference type="SMART" id="SM00929">
    <property type="entry name" value="NADH-G_4Fe-4S_3"/>
    <property type="match status" value="1"/>
</dbReference>
<dbReference type="InterPro" id="IPR036010">
    <property type="entry name" value="2Fe-2S_ferredoxin-like_sf"/>
</dbReference>
<dbReference type="Gene3D" id="3.40.50.740">
    <property type="match status" value="1"/>
</dbReference>
<dbReference type="SUPFAM" id="SSF54862">
    <property type="entry name" value="4Fe-4S ferredoxins"/>
    <property type="match status" value="1"/>
</dbReference>
<geneLocation type="mitochondrion" evidence="14"/>
<keyword evidence="14" id="KW-0496">Mitochondrion</keyword>
<evidence type="ECO:0000256" key="3">
    <source>
        <dbReference type="ARBA" id="ARBA00022485"/>
    </source>
</evidence>
<dbReference type="InterPro" id="IPR015405">
    <property type="entry name" value="NDUFS1-like_C"/>
</dbReference>
<dbReference type="Pfam" id="PF10588">
    <property type="entry name" value="NADH-G_4Fe-4S_3"/>
    <property type="match status" value="1"/>
</dbReference>
<evidence type="ECO:0000256" key="6">
    <source>
        <dbReference type="ARBA" id="ARBA00023004"/>
    </source>
</evidence>
<evidence type="ECO:0000256" key="8">
    <source>
        <dbReference type="ARBA" id="ARBA00023027"/>
    </source>
</evidence>
<dbReference type="FunFam" id="3.30.200.210:FF:000002">
    <property type="entry name" value="NADH-ubiquinone oxidoreductase 75 kDa subunit"/>
    <property type="match status" value="1"/>
</dbReference>